<sequence length="118" mass="12677">MAGGEYDEPAVRLLRFLQYILECQGFQPQMRCGLVEGDLLAVFLKLQCVGQEACMKTLRMREAEVDLPVHAPLACAHKSDDDGEAPAAYGADHRDGFARAHGGGFPHQSAYLADGAGG</sequence>
<accession>A0A645FJL0</accession>
<dbReference type="AlphaFoldDB" id="A0A645FJL0"/>
<proteinExistence type="predicted"/>
<evidence type="ECO:0000313" key="1">
    <source>
        <dbReference type="EMBL" id="MPN14585.1"/>
    </source>
</evidence>
<reference evidence="1" key="1">
    <citation type="submission" date="2019-08" db="EMBL/GenBank/DDBJ databases">
        <authorList>
            <person name="Kucharzyk K."/>
            <person name="Murdoch R.W."/>
            <person name="Higgins S."/>
            <person name="Loffler F."/>
        </authorList>
    </citation>
    <scope>NUCLEOTIDE SEQUENCE</scope>
</reference>
<dbReference type="EMBL" id="VSSQ01061221">
    <property type="protein sequence ID" value="MPN14585.1"/>
    <property type="molecule type" value="Genomic_DNA"/>
</dbReference>
<protein>
    <submittedName>
        <fullName evidence="1">Uncharacterized protein</fullName>
    </submittedName>
</protein>
<comment type="caution">
    <text evidence="1">The sequence shown here is derived from an EMBL/GenBank/DDBJ whole genome shotgun (WGS) entry which is preliminary data.</text>
</comment>
<organism evidence="1">
    <name type="scientific">bioreactor metagenome</name>
    <dbReference type="NCBI Taxonomy" id="1076179"/>
    <lineage>
        <taxon>unclassified sequences</taxon>
        <taxon>metagenomes</taxon>
        <taxon>ecological metagenomes</taxon>
    </lineage>
</organism>
<name>A0A645FJL0_9ZZZZ</name>
<gene>
    <name evidence="1" type="ORF">SDC9_161912</name>
</gene>